<keyword evidence="3" id="KW-1185">Reference proteome</keyword>
<protein>
    <submittedName>
        <fullName evidence="2">Uncharacterized protein</fullName>
    </submittedName>
</protein>
<feature type="compositionally biased region" description="Low complexity" evidence="1">
    <location>
        <begin position="423"/>
        <end position="436"/>
    </location>
</feature>
<dbReference type="Proteomes" id="UP000799324">
    <property type="component" value="Unassembled WGS sequence"/>
</dbReference>
<evidence type="ECO:0000313" key="2">
    <source>
        <dbReference type="EMBL" id="KAF2656326.1"/>
    </source>
</evidence>
<sequence length="466" mass="52495">MPHYFHFLKLPAEIRDHIYSFYFKPVDRLVPNGLECDCEDSKGGGFYKFDFAIYSVNKQIKTEAEDVFRRENVFVKIETPWPQAEHHISHEGLVPLVCKTPAAEGFKHAQMTLQISAPLHSFLPQHTLVVLLDDLPLFCDVWFYSSLNYRTLNEHLKVEFTLHDPYYPADPKPIPLKLQRKLLGPFDAVKGLYEVQVNGFEEEVERELRVGMAVPYITPGQSLEASASLMEAGDQAIANGRAQEALDLFIKSFHAIHIVIKGRTRRVLADSFFDDEIEEGRFKGQAGMTMRIILRINLVSRTVGAYLKLAQWAEAAFWGIRSINMLRRGIDTEFESFLGELVAVSDIGLLYLRTGIAVSKMEDSGDAELEKWRDEPFDTDMTRSVNLFGASRKYLKGKDRALIQKELDEYGVGEGVFENDEGSASASASRSDVDSLAPMDRAVADAVEGLQLDEDGLPEAEGSVWS</sequence>
<feature type="region of interest" description="Disordered" evidence="1">
    <location>
        <begin position="416"/>
        <end position="436"/>
    </location>
</feature>
<gene>
    <name evidence="2" type="ORF">K491DRAFT_692178</name>
</gene>
<dbReference type="OrthoDB" id="5229512at2759"/>
<name>A0A6A6T901_9PLEO</name>
<proteinExistence type="predicted"/>
<dbReference type="EMBL" id="MU004338">
    <property type="protein sequence ID" value="KAF2656326.1"/>
    <property type="molecule type" value="Genomic_DNA"/>
</dbReference>
<reference evidence="2" key="1">
    <citation type="journal article" date="2020" name="Stud. Mycol.">
        <title>101 Dothideomycetes genomes: a test case for predicting lifestyles and emergence of pathogens.</title>
        <authorList>
            <person name="Haridas S."/>
            <person name="Albert R."/>
            <person name="Binder M."/>
            <person name="Bloem J."/>
            <person name="Labutti K."/>
            <person name="Salamov A."/>
            <person name="Andreopoulos B."/>
            <person name="Baker S."/>
            <person name="Barry K."/>
            <person name="Bills G."/>
            <person name="Bluhm B."/>
            <person name="Cannon C."/>
            <person name="Castanera R."/>
            <person name="Culley D."/>
            <person name="Daum C."/>
            <person name="Ezra D."/>
            <person name="Gonzalez J."/>
            <person name="Henrissat B."/>
            <person name="Kuo A."/>
            <person name="Liang C."/>
            <person name="Lipzen A."/>
            <person name="Lutzoni F."/>
            <person name="Magnuson J."/>
            <person name="Mondo S."/>
            <person name="Nolan M."/>
            <person name="Ohm R."/>
            <person name="Pangilinan J."/>
            <person name="Park H.-J."/>
            <person name="Ramirez L."/>
            <person name="Alfaro M."/>
            <person name="Sun H."/>
            <person name="Tritt A."/>
            <person name="Yoshinaga Y."/>
            <person name="Zwiers L.-H."/>
            <person name="Turgeon B."/>
            <person name="Goodwin S."/>
            <person name="Spatafora J."/>
            <person name="Crous P."/>
            <person name="Grigoriev I."/>
        </authorList>
    </citation>
    <scope>NUCLEOTIDE SEQUENCE</scope>
    <source>
        <strain evidence="2">CBS 122681</strain>
    </source>
</reference>
<evidence type="ECO:0000313" key="3">
    <source>
        <dbReference type="Proteomes" id="UP000799324"/>
    </source>
</evidence>
<dbReference type="AlphaFoldDB" id="A0A6A6T901"/>
<evidence type="ECO:0000256" key="1">
    <source>
        <dbReference type="SAM" id="MobiDB-lite"/>
    </source>
</evidence>
<organism evidence="2 3">
    <name type="scientific">Lophiostoma macrostomum CBS 122681</name>
    <dbReference type="NCBI Taxonomy" id="1314788"/>
    <lineage>
        <taxon>Eukaryota</taxon>
        <taxon>Fungi</taxon>
        <taxon>Dikarya</taxon>
        <taxon>Ascomycota</taxon>
        <taxon>Pezizomycotina</taxon>
        <taxon>Dothideomycetes</taxon>
        <taxon>Pleosporomycetidae</taxon>
        <taxon>Pleosporales</taxon>
        <taxon>Lophiostomataceae</taxon>
        <taxon>Lophiostoma</taxon>
    </lineage>
</organism>
<accession>A0A6A6T901</accession>